<keyword evidence="2" id="KW-1185">Reference proteome</keyword>
<dbReference type="AlphaFoldDB" id="A0A1H8VW50"/>
<organism evidence="1 2">
    <name type="scientific">Aquisalimonas asiatica</name>
    <dbReference type="NCBI Taxonomy" id="406100"/>
    <lineage>
        <taxon>Bacteria</taxon>
        <taxon>Pseudomonadati</taxon>
        <taxon>Pseudomonadota</taxon>
        <taxon>Gammaproteobacteria</taxon>
        <taxon>Chromatiales</taxon>
        <taxon>Ectothiorhodospiraceae</taxon>
        <taxon>Aquisalimonas</taxon>
    </lineage>
</organism>
<evidence type="ECO:0008006" key="3">
    <source>
        <dbReference type="Google" id="ProtNLM"/>
    </source>
</evidence>
<reference evidence="1 2" key="1">
    <citation type="submission" date="2016-10" db="EMBL/GenBank/DDBJ databases">
        <authorList>
            <person name="de Groot N.N."/>
        </authorList>
    </citation>
    <scope>NUCLEOTIDE SEQUENCE [LARGE SCALE GENOMIC DNA]</scope>
    <source>
        <strain evidence="1 2">CGMCC 1.6291</strain>
    </source>
</reference>
<accession>A0A1H8VW50</accession>
<name>A0A1H8VW50_9GAMM</name>
<dbReference type="EMBL" id="FOEG01000017">
    <property type="protein sequence ID" value="SEP19550.1"/>
    <property type="molecule type" value="Genomic_DNA"/>
</dbReference>
<dbReference type="Proteomes" id="UP000199657">
    <property type="component" value="Unassembled WGS sequence"/>
</dbReference>
<protein>
    <recommendedName>
        <fullName evidence="3">DUF2971 domain-containing protein</fullName>
    </recommendedName>
</protein>
<evidence type="ECO:0000313" key="2">
    <source>
        <dbReference type="Proteomes" id="UP000199657"/>
    </source>
</evidence>
<proteinExistence type="predicted"/>
<dbReference type="STRING" id="406100.SAMN04488052_11713"/>
<dbReference type="OrthoDB" id="4119964at2"/>
<dbReference type="RefSeq" id="WP_091646558.1">
    <property type="nucleotide sequence ID" value="NZ_FOEG01000017.1"/>
</dbReference>
<evidence type="ECO:0000313" key="1">
    <source>
        <dbReference type="EMBL" id="SEP19550.1"/>
    </source>
</evidence>
<gene>
    <name evidence="1" type="ORF">SAMN04488052_11713</name>
</gene>
<sequence length="487" mass="55887">MMGGGEGKESLDDGEFLFRFRSVKALLDDDLERGGFQELEKQTIYFAQPDALNDPMEGLSDAFWDGDQVLWENLFRHYALSLIWYASAWLHVKPEEINQAKVGAWLTEEDLPSDFFRALYREFSSGFCAEIESTELASILGRRTVPMRRERLTNLLSLIHQTALSHLFRVFKKHDLSEFELPTLGRTGSSVKTVVNGWEAAALKPPTVKMPVEDQLEVEASISNMVSHQLELGMLSRLDDKNWARKLIALMARFPETYVDAFLRDLHFTPWRVACFSRRCTNASMWGTYGAEHRGAALVFRTEQRGGTRFFRVQGMVGTGAQGCELQVRSVTYRNRPPALDSFLEIAMLPMGKLERTWMRSQSGMPSARLKDVTNDMEAWRKAHWEKAIERATWKHPDWAHEDEQRLIASTVFTDDPAPEPLTYQFSQLDGIVFGMRMSSEDKLRIAKVIENKCRAEGRANFRFFQAYYSPSKGEMDIAELGLLWFE</sequence>